<protein>
    <submittedName>
        <fullName evidence="1">Uncharacterized protein</fullName>
    </submittedName>
</protein>
<evidence type="ECO:0000313" key="1">
    <source>
        <dbReference type="EMBL" id="CAF4957418.1"/>
    </source>
</evidence>
<sequence length="245" mass="28433">MNSIVDTDQILSENEHWKKLEEQWGIPIDLEVDERDDQPKLRPVFSCLDLKTTFDSSFLFKKVRRKLGRQLSKTSTKTAADYQDFLNHLHDPSKESSQQFLCIQNAISASSVEEICKKIDDIFRSIEKLSTCSIRKPKVKLPEIVHCSISASDLSFDDTVQDESHYDSEIDRHMEEAFHDLSTIKSTEHIDQSTLDSVTTLVRKFSSILEHPTMKQSARRQKQCSEKFRDLAEFWKSHAFNTENM</sequence>
<name>A0A821Y880_9NEOP</name>
<dbReference type="Proteomes" id="UP000663880">
    <property type="component" value="Unassembled WGS sequence"/>
</dbReference>
<proteinExistence type="predicted"/>
<evidence type="ECO:0000313" key="2">
    <source>
        <dbReference type="Proteomes" id="UP000663880"/>
    </source>
</evidence>
<comment type="caution">
    <text evidence="1">The sequence shown here is derived from an EMBL/GenBank/DDBJ whole genome shotgun (WGS) entry which is preliminary data.</text>
</comment>
<dbReference type="EMBL" id="CAJOBZ010000082">
    <property type="protein sequence ID" value="CAF4957418.1"/>
    <property type="molecule type" value="Genomic_DNA"/>
</dbReference>
<reference evidence="1" key="1">
    <citation type="submission" date="2021-02" db="EMBL/GenBank/DDBJ databases">
        <authorList>
            <person name="Steward A R."/>
        </authorList>
    </citation>
    <scope>NUCLEOTIDE SEQUENCE</scope>
</reference>
<accession>A0A821Y880</accession>
<dbReference type="AlphaFoldDB" id="A0A821Y880"/>
<keyword evidence="2" id="KW-1185">Reference proteome</keyword>
<dbReference type="OrthoDB" id="7398390at2759"/>
<organism evidence="1 2">
    <name type="scientific">Pieris macdunnoughi</name>
    <dbReference type="NCBI Taxonomy" id="345717"/>
    <lineage>
        <taxon>Eukaryota</taxon>
        <taxon>Metazoa</taxon>
        <taxon>Ecdysozoa</taxon>
        <taxon>Arthropoda</taxon>
        <taxon>Hexapoda</taxon>
        <taxon>Insecta</taxon>
        <taxon>Pterygota</taxon>
        <taxon>Neoptera</taxon>
        <taxon>Endopterygota</taxon>
        <taxon>Lepidoptera</taxon>
        <taxon>Glossata</taxon>
        <taxon>Ditrysia</taxon>
        <taxon>Papilionoidea</taxon>
        <taxon>Pieridae</taxon>
        <taxon>Pierinae</taxon>
        <taxon>Pieris</taxon>
    </lineage>
</organism>
<gene>
    <name evidence="1" type="ORF">PMACD_LOCUS16386</name>
</gene>